<evidence type="ECO:0000313" key="5">
    <source>
        <dbReference type="Proteomes" id="UP001501729"/>
    </source>
</evidence>
<dbReference type="Proteomes" id="UP001501729">
    <property type="component" value="Unassembled WGS sequence"/>
</dbReference>
<proteinExistence type="predicted"/>
<feature type="domain" description="HTH bat-type" evidence="3">
    <location>
        <begin position="37"/>
        <end position="88"/>
    </location>
</feature>
<evidence type="ECO:0000259" key="3">
    <source>
        <dbReference type="Pfam" id="PF04967"/>
    </source>
</evidence>
<keyword evidence="1" id="KW-0805">Transcription regulation</keyword>
<dbReference type="Pfam" id="PF04967">
    <property type="entry name" value="HTH_10"/>
    <property type="match status" value="1"/>
</dbReference>
<dbReference type="GeneID" id="68615754"/>
<dbReference type="InterPro" id="IPR013324">
    <property type="entry name" value="RNA_pol_sigma_r3/r4-like"/>
</dbReference>
<keyword evidence="5" id="KW-1185">Reference proteome</keyword>
<evidence type="ECO:0000256" key="2">
    <source>
        <dbReference type="ARBA" id="ARBA00023163"/>
    </source>
</evidence>
<gene>
    <name evidence="4" type="ORF">GCM10025751_47620</name>
</gene>
<evidence type="ECO:0000256" key="1">
    <source>
        <dbReference type="ARBA" id="ARBA00023015"/>
    </source>
</evidence>
<dbReference type="RefSeq" id="WP_227777071.1">
    <property type="nucleotide sequence ID" value="NZ_BAABKX010000019.1"/>
</dbReference>
<dbReference type="SUPFAM" id="SSF88659">
    <property type="entry name" value="Sigma3 and sigma4 domains of RNA polymerase sigma factors"/>
    <property type="match status" value="1"/>
</dbReference>
<keyword evidence="2" id="KW-0804">Transcription</keyword>
<protein>
    <recommendedName>
        <fullName evidence="3">HTH bat-type domain-containing protein</fullName>
    </recommendedName>
</protein>
<dbReference type="AlphaFoldDB" id="A0AAV3UP16"/>
<name>A0AAV3UP16_9EURY</name>
<comment type="caution">
    <text evidence="4">The sequence shown here is derived from an EMBL/GenBank/DDBJ whole genome shotgun (WGS) entry which is preliminary data.</text>
</comment>
<reference evidence="4 5" key="1">
    <citation type="journal article" date="2019" name="Int. J. Syst. Evol. Microbiol.">
        <title>The Global Catalogue of Microorganisms (GCM) 10K type strain sequencing project: providing services to taxonomists for standard genome sequencing and annotation.</title>
        <authorList>
            <consortium name="The Broad Institute Genomics Platform"/>
            <consortium name="The Broad Institute Genome Sequencing Center for Infectious Disease"/>
            <person name="Wu L."/>
            <person name="Ma J."/>
        </authorList>
    </citation>
    <scope>NUCLEOTIDE SEQUENCE [LARGE SCALE GENOMIC DNA]</scope>
    <source>
        <strain evidence="4 5">JCM 17504</strain>
    </source>
</reference>
<organism evidence="4 5">
    <name type="scientific">Haladaptatus pallidirubidus</name>
    <dbReference type="NCBI Taxonomy" id="1008152"/>
    <lineage>
        <taxon>Archaea</taxon>
        <taxon>Methanobacteriati</taxon>
        <taxon>Methanobacteriota</taxon>
        <taxon>Stenosarchaea group</taxon>
        <taxon>Halobacteria</taxon>
        <taxon>Halobacteriales</taxon>
        <taxon>Haladaptataceae</taxon>
        <taxon>Haladaptatus</taxon>
    </lineage>
</organism>
<accession>A0AAV3UP16</accession>
<dbReference type="EMBL" id="BAABKX010000019">
    <property type="protein sequence ID" value="GAA5061392.1"/>
    <property type="molecule type" value="Genomic_DNA"/>
</dbReference>
<dbReference type="InterPro" id="IPR007050">
    <property type="entry name" value="HTH_bacterioopsin"/>
</dbReference>
<dbReference type="PANTHER" id="PTHR34236">
    <property type="entry name" value="DIMETHYL SULFOXIDE REDUCTASE TRANSCRIPTIONAL ACTIVATOR"/>
    <property type="match status" value="1"/>
</dbReference>
<evidence type="ECO:0000313" key="4">
    <source>
        <dbReference type="EMBL" id="GAA5061392.1"/>
    </source>
</evidence>
<dbReference type="PANTHER" id="PTHR34236:SF1">
    <property type="entry name" value="DIMETHYL SULFOXIDE REDUCTASE TRANSCRIPTIONAL ACTIVATOR"/>
    <property type="match status" value="1"/>
</dbReference>
<sequence length="97" mass="10919">MITSHDRLSDLKQAFEQNDLPYEITSLTQSLEPTALLTDKQREFVVAAITQGYYEQPRRCSLTDLAESMDVSKSTASRILHRAEGKIISQFIGDPAM</sequence>